<dbReference type="Proteomes" id="UP000008466">
    <property type="component" value="Chromosome"/>
</dbReference>
<name>F0RRH0_SPHGB</name>
<dbReference type="InterPro" id="IPR010559">
    <property type="entry name" value="Sig_transdc_His_kin_internal"/>
</dbReference>
<keyword evidence="5" id="KW-1185">Reference proteome</keyword>
<dbReference type="Gene3D" id="3.30.565.10">
    <property type="entry name" value="Histidine kinase-like ATPase, C-terminal domain"/>
    <property type="match status" value="1"/>
</dbReference>
<proteinExistence type="predicted"/>
<sequence>MMRQSTRTIRNWWRNRSISTIIVVSFGILFAIILSLSTLVFTISVRHTLIQSVHDSNKKLVDQAITNIDALNDLITSVSFYIAGEAELRQLLKHFPEDPIEQITAKNALRAYLTQLWMNRPEIVGITIYLDAVEEINTSTIGLSSTKFLEHYGWLERLGNNRGIIINAASPIARGPIVFNSLSLVKIYDENNQTLGILSFEISAKNVYAQCIERSLASPNSILFAVNEDMTIVTHPELSLLGSPASAIYPQIANEHTKGAFTTTFEGSLHIQVVSRPSKFKWKVIEFIPLQDVINFRPLIYNYALLAFLSILVSSMLTYLLTKRLTKPIVDLSQAMTSETPLDATLPTQFLERQNEIGTLYRSYRMLTEHITELINKLQDSMENQKRLEINALRAQINPHFMYNCLDYINWKAQDEKVPEISRMLTNLSRFMRISLTESNLTCPLESEIEHVRTYLEIFHVRYEGAFTYEISVDANLLKIQVPQFILQPLVENSIMHGFGKHFLDGYIHVNVSRRKDWLCFDIEDNGKGMNKEDFKQVIASSESSSRSGLKNINDRIRYVVSPEAFTGLQIIESSVGLHIHFAICLKRKRPWQTR</sequence>
<evidence type="ECO:0000313" key="4">
    <source>
        <dbReference type="EMBL" id="ADY14222.1"/>
    </source>
</evidence>
<keyword evidence="4" id="KW-0418">Kinase</keyword>
<keyword evidence="4" id="KW-0808">Transferase</keyword>
<dbReference type="Gene3D" id="6.10.340.10">
    <property type="match status" value="1"/>
</dbReference>
<feature type="transmembrane region" description="Helical" evidence="1">
    <location>
        <begin position="300"/>
        <end position="321"/>
    </location>
</feature>
<accession>F0RRH0</accession>
<dbReference type="Pfam" id="PF06580">
    <property type="entry name" value="His_kinase"/>
    <property type="match status" value="1"/>
</dbReference>
<dbReference type="GO" id="GO:0016020">
    <property type="term" value="C:membrane"/>
    <property type="evidence" value="ECO:0007669"/>
    <property type="project" value="InterPro"/>
</dbReference>
<dbReference type="eggNOG" id="COG2972">
    <property type="taxonomic scope" value="Bacteria"/>
</dbReference>
<dbReference type="InterPro" id="IPR003594">
    <property type="entry name" value="HATPase_dom"/>
</dbReference>
<reference evidence="5" key="1">
    <citation type="submission" date="2011-02" db="EMBL/GenBank/DDBJ databases">
        <title>Complete sequence of Spirochaeta sp. Buddy.</title>
        <authorList>
            <person name="Lucas S."/>
            <person name="Copeland A."/>
            <person name="Lapidus A."/>
            <person name="Cheng J.-F."/>
            <person name="Goodwin L."/>
            <person name="Pitluck S."/>
            <person name="Zeytun A."/>
            <person name="Detter J.C."/>
            <person name="Han C."/>
            <person name="Tapia R."/>
            <person name="Land M."/>
            <person name="Hauser L."/>
            <person name="Kyrpides N."/>
            <person name="Ivanova N."/>
            <person name="Mikhailova N."/>
            <person name="Pagani I."/>
            <person name="Ritalahti K.M."/>
            <person name="Loeffler F.E."/>
            <person name="Woyke T."/>
        </authorList>
    </citation>
    <scope>NUCLEOTIDE SEQUENCE [LARGE SCALE GENOMIC DNA]</scope>
    <source>
        <strain evidence="5">ATCC BAA-1886 / DSM 22777 / Buddy</strain>
    </source>
</reference>
<dbReference type="InterPro" id="IPR036890">
    <property type="entry name" value="HATPase_C_sf"/>
</dbReference>
<evidence type="ECO:0000259" key="2">
    <source>
        <dbReference type="Pfam" id="PF02518"/>
    </source>
</evidence>
<dbReference type="PANTHER" id="PTHR34220:SF7">
    <property type="entry name" value="SENSOR HISTIDINE KINASE YPDA"/>
    <property type="match status" value="1"/>
</dbReference>
<dbReference type="SUPFAM" id="SSF55874">
    <property type="entry name" value="ATPase domain of HSP90 chaperone/DNA topoisomerase II/histidine kinase"/>
    <property type="match status" value="1"/>
</dbReference>
<dbReference type="Pfam" id="PF02518">
    <property type="entry name" value="HATPase_c"/>
    <property type="match status" value="1"/>
</dbReference>
<protein>
    <submittedName>
        <fullName evidence="4">Integral membrane sensor signal transduction histidine kinase</fullName>
    </submittedName>
</protein>
<evidence type="ECO:0000313" key="5">
    <source>
        <dbReference type="Proteomes" id="UP000008466"/>
    </source>
</evidence>
<keyword evidence="1" id="KW-0472">Membrane</keyword>
<dbReference type="InterPro" id="IPR050640">
    <property type="entry name" value="Bact_2-comp_sensor_kinase"/>
</dbReference>
<keyword evidence="1" id="KW-1133">Transmembrane helix</keyword>
<dbReference type="HOGENOM" id="CLU_020473_6_1_12"/>
<dbReference type="GO" id="GO:0000155">
    <property type="term" value="F:phosphorelay sensor kinase activity"/>
    <property type="evidence" value="ECO:0007669"/>
    <property type="project" value="InterPro"/>
</dbReference>
<dbReference type="AlphaFoldDB" id="F0RRH0"/>
<gene>
    <name evidence="4" type="ordered locus">SpiBuddy_2408</name>
</gene>
<feature type="domain" description="Histidine kinase/HSP90-like ATPase" evidence="2">
    <location>
        <begin position="485"/>
        <end position="544"/>
    </location>
</feature>
<evidence type="ECO:0000256" key="1">
    <source>
        <dbReference type="SAM" id="Phobius"/>
    </source>
</evidence>
<dbReference type="STRING" id="158189.SpiBuddy_2408"/>
<feature type="domain" description="Signal transduction histidine kinase internal region" evidence="3">
    <location>
        <begin position="389"/>
        <end position="465"/>
    </location>
</feature>
<dbReference type="PANTHER" id="PTHR34220">
    <property type="entry name" value="SENSOR HISTIDINE KINASE YPDA"/>
    <property type="match status" value="1"/>
</dbReference>
<feature type="transmembrane region" description="Helical" evidence="1">
    <location>
        <begin position="21"/>
        <end position="43"/>
    </location>
</feature>
<evidence type="ECO:0000259" key="3">
    <source>
        <dbReference type="Pfam" id="PF06580"/>
    </source>
</evidence>
<keyword evidence="1" id="KW-0812">Transmembrane</keyword>
<dbReference type="EMBL" id="CP002541">
    <property type="protein sequence ID" value="ADY14222.1"/>
    <property type="molecule type" value="Genomic_DNA"/>
</dbReference>
<dbReference type="Gene3D" id="3.30.450.20">
    <property type="entry name" value="PAS domain"/>
    <property type="match status" value="1"/>
</dbReference>
<organism evidence="4 5">
    <name type="scientific">Sphaerochaeta globosa (strain ATCC BAA-1886 / DSM 22777 / Buddy)</name>
    <name type="common">Spirochaeta sp. (strain Buddy)</name>
    <dbReference type="NCBI Taxonomy" id="158189"/>
    <lineage>
        <taxon>Bacteria</taxon>
        <taxon>Pseudomonadati</taxon>
        <taxon>Spirochaetota</taxon>
        <taxon>Spirochaetia</taxon>
        <taxon>Spirochaetales</taxon>
        <taxon>Sphaerochaetaceae</taxon>
        <taxon>Sphaerochaeta</taxon>
    </lineage>
</organism>
<dbReference type="KEGG" id="sbu:SpiBuddy_2408"/>